<dbReference type="AlphaFoldDB" id="A0AA85JT74"/>
<feature type="compositionally biased region" description="Low complexity" evidence="1">
    <location>
        <begin position="333"/>
        <end position="350"/>
    </location>
</feature>
<feature type="region of interest" description="Disordered" evidence="1">
    <location>
        <begin position="331"/>
        <end position="357"/>
    </location>
</feature>
<evidence type="ECO:0000256" key="1">
    <source>
        <dbReference type="SAM" id="MobiDB-lite"/>
    </source>
</evidence>
<feature type="region of interest" description="Disordered" evidence="1">
    <location>
        <begin position="277"/>
        <end position="299"/>
    </location>
</feature>
<reference evidence="3" key="2">
    <citation type="submission" date="2023-11" db="UniProtKB">
        <authorList>
            <consortium name="WormBaseParasite"/>
        </authorList>
    </citation>
    <scope>IDENTIFICATION</scope>
</reference>
<reference evidence="2" key="1">
    <citation type="submission" date="2022-06" db="EMBL/GenBank/DDBJ databases">
        <authorList>
            <person name="Berger JAMES D."/>
            <person name="Berger JAMES D."/>
        </authorList>
    </citation>
    <scope>NUCLEOTIDE SEQUENCE [LARGE SCALE GENOMIC DNA]</scope>
</reference>
<proteinExistence type="predicted"/>
<dbReference type="WBParaSite" id="TREG1_40980.1">
    <property type="protein sequence ID" value="TREG1_40980.1"/>
    <property type="gene ID" value="TREG1_40980"/>
</dbReference>
<dbReference type="Proteomes" id="UP000050795">
    <property type="component" value="Unassembled WGS sequence"/>
</dbReference>
<sequence>MPPWGLAKKPVKLFLNFSFGQFLSQPLEDDQILITSNGIGCKDIYFNIDKLNALLSESGIPLVVCVAYISEVIICLPWSVEINGIDFVVQAISEVSTPSGTDELFNSMISSVTTAAFAVAKAANSSTIPTNLFEEGFVQTSEEGANVESTDKDKIPKGLQEQAYKFFENLTVAAETMSIGTKGASSYVDQDSKQRIAHMIDSLIAQTSIVLRDVSIRVECELRLPGLDRASGLTLSIKHLSISNQYKTEDRQPPPSQATGGRWSWLWWWQGSNNTNTTGKNSASSSSASPSPTTTSTPLGSLSTMLHKIIHVEEVNLFWDLWSTTSSQVKTRSSLSSSPDPSESSCSPLSNKKTCGPTADTMVSSAKLLTLSGSEHTARLSLRVGSALSGTPNFTPSSTVQSDDSMRSANINSMPSNSMNNNTNIIIVMYQTFNYVYMWI</sequence>
<organism evidence="2 3">
    <name type="scientific">Trichobilharzia regenti</name>
    <name type="common">Nasal bird schistosome</name>
    <dbReference type="NCBI Taxonomy" id="157069"/>
    <lineage>
        <taxon>Eukaryota</taxon>
        <taxon>Metazoa</taxon>
        <taxon>Spiralia</taxon>
        <taxon>Lophotrochozoa</taxon>
        <taxon>Platyhelminthes</taxon>
        <taxon>Trematoda</taxon>
        <taxon>Digenea</taxon>
        <taxon>Strigeidida</taxon>
        <taxon>Schistosomatoidea</taxon>
        <taxon>Schistosomatidae</taxon>
        <taxon>Trichobilharzia</taxon>
    </lineage>
</organism>
<accession>A0AA85JT74</accession>
<name>A0AA85JT74_TRIRE</name>
<evidence type="ECO:0000313" key="3">
    <source>
        <dbReference type="WBParaSite" id="TREG1_40980.1"/>
    </source>
</evidence>
<keyword evidence="2" id="KW-1185">Reference proteome</keyword>
<evidence type="ECO:0000313" key="2">
    <source>
        <dbReference type="Proteomes" id="UP000050795"/>
    </source>
</evidence>
<protein>
    <submittedName>
        <fullName evidence="3">Uncharacterized protein</fullName>
    </submittedName>
</protein>